<protein>
    <submittedName>
        <fullName evidence="2">Uncharacterized protein</fullName>
    </submittedName>
</protein>
<reference evidence="2 3" key="1">
    <citation type="journal article" date="2023" name="Nat. Commun.">
        <title>Origin of minicircular mitochondrial genomes in red algae.</title>
        <authorList>
            <person name="Lee Y."/>
            <person name="Cho C.H."/>
            <person name="Lee Y.M."/>
            <person name="Park S.I."/>
            <person name="Yang J.H."/>
            <person name="West J.A."/>
            <person name="Bhattacharya D."/>
            <person name="Yoon H.S."/>
        </authorList>
    </citation>
    <scope>NUCLEOTIDE SEQUENCE [LARGE SCALE GENOMIC DNA]</scope>
    <source>
        <strain evidence="2 3">CCMP1338</strain>
        <tissue evidence="2">Whole cell</tissue>
    </source>
</reference>
<evidence type="ECO:0000313" key="3">
    <source>
        <dbReference type="Proteomes" id="UP001157974"/>
    </source>
</evidence>
<accession>A0AAV8UR50</accession>
<dbReference type="AlphaFoldDB" id="A0AAV8UR50"/>
<proteinExistence type="predicted"/>
<keyword evidence="3" id="KW-1185">Reference proteome</keyword>
<evidence type="ECO:0000256" key="1">
    <source>
        <dbReference type="SAM" id="MobiDB-lite"/>
    </source>
</evidence>
<organism evidence="2 3">
    <name type="scientific">Rhodosorus marinus</name>
    <dbReference type="NCBI Taxonomy" id="101924"/>
    <lineage>
        <taxon>Eukaryota</taxon>
        <taxon>Rhodophyta</taxon>
        <taxon>Stylonematophyceae</taxon>
        <taxon>Stylonematales</taxon>
        <taxon>Stylonemataceae</taxon>
        <taxon>Rhodosorus</taxon>
    </lineage>
</organism>
<dbReference type="Proteomes" id="UP001157974">
    <property type="component" value="Unassembled WGS sequence"/>
</dbReference>
<evidence type="ECO:0000313" key="2">
    <source>
        <dbReference type="EMBL" id="KAJ8905044.1"/>
    </source>
</evidence>
<dbReference type="EMBL" id="JAMWBK010000005">
    <property type="protein sequence ID" value="KAJ8905044.1"/>
    <property type="molecule type" value="Genomic_DNA"/>
</dbReference>
<name>A0AAV8UR50_9RHOD</name>
<gene>
    <name evidence="2" type="ORF">NDN08_001556</name>
</gene>
<sequence>MSTIMSSFTRKRSDAESDGTGSRRTAAWAQKAISGSNVLAAGEESVDELFLTLRSEDRQHGGMKQFKLWRMTDIVASSKTVDDLVATLKAKMKILRSLSSFTLVVAELDLLPMIISKPQLVFMNEEPHVVGTRVNEMIDSLLELVSVPQNSLFAYCQIDRVRYVTDHKKLGPAFLVQTYISSG</sequence>
<comment type="caution">
    <text evidence="2">The sequence shown here is derived from an EMBL/GenBank/DDBJ whole genome shotgun (WGS) entry which is preliminary data.</text>
</comment>
<feature type="region of interest" description="Disordered" evidence="1">
    <location>
        <begin position="1"/>
        <end position="22"/>
    </location>
</feature>